<evidence type="ECO:0000259" key="4">
    <source>
        <dbReference type="PROSITE" id="PS51459"/>
    </source>
</evidence>
<evidence type="ECO:0000256" key="3">
    <source>
        <dbReference type="PIRSR" id="PIRSR640198-3"/>
    </source>
</evidence>
<keyword evidence="6" id="KW-1185">Reference proteome</keyword>
<dbReference type="AlphaFoldDB" id="A0A1H7ZB85"/>
<dbReference type="Pfam" id="PF02661">
    <property type="entry name" value="Fic"/>
    <property type="match status" value="1"/>
</dbReference>
<dbReference type="RefSeq" id="WP_089999818.1">
    <property type="nucleotide sequence ID" value="NZ_FOBV01000004.1"/>
</dbReference>
<dbReference type="InterPro" id="IPR003812">
    <property type="entry name" value="Fido"/>
</dbReference>
<dbReference type="InterPro" id="IPR036597">
    <property type="entry name" value="Fido-like_dom_sf"/>
</dbReference>
<dbReference type="PANTHER" id="PTHR13504">
    <property type="entry name" value="FIDO DOMAIN-CONTAINING PROTEIN DDB_G0283145"/>
    <property type="match status" value="1"/>
</dbReference>
<dbReference type="PROSITE" id="PS51459">
    <property type="entry name" value="FIDO"/>
    <property type="match status" value="1"/>
</dbReference>
<evidence type="ECO:0000313" key="5">
    <source>
        <dbReference type="EMBL" id="SEM54757.1"/>
    </source>
</evidence>
<evidence type="ECO:0000256" key="1">
    <source>
        <dbReference type="PIRSR" id="PIRSR640198-1"/>
    </source>
</evidence>
<dbReference type="OrthoDB" id="9814400at2"/>
<dbReference type="SUPFAM" id="SSF140931">
    <property type="entry name" value="Fic-like"/>
    <property type="match status" value="1"/>
</dbReference>
<keyword evidence="2" id="KW-0067">ATP-binding</keyword>
<evidence type="ECO:0000256" key="2">
    <source>
        <dbReference type="PIRSR" id="PIRSR640198-2"/>
    </source>
</evidence>
<organism evidence="5 6">
    <name type="scientific">Chryseobacterium taichungense</name>
    <dbReference type="NCBI Taxonomy" id="295069"/>
    <lineage>
        <taxon>Bacteria</taxon>
        <taxon>Pseudomonadati</taxon>
        <taxon>Bacteroidota</taxon>
        <taxon>Flavobacteriia</taxon>
        <taxon>Flavobacteriales</taxon>
        <taxon>Weeksellaceae</taxon>
        <taxon>Chryseobacterium group</taxon>
        <taxon>Chryseobacterium</taxon>
    </lineage>
</organism>
<gene>
    <name evidence="5" type="ORF">SAMN05421856_104111</name>
</gene>
<dbReference type="Proteomes" id="UP000199450">
    <property type="component" value="Unassembled WGS sequence"/>
</dbReference>
<dbReference type="GO" id="GO:0005524">
    <property type="term" value="F:ATP binding"/>
    <property type="evidence" value="ECO:0007669"/>
    <property type="project" value="UniProtKB-KW"/>
</dbReference>
<feature type="binding site" evidence="2">
    <location>
        <begin position="204"/>
        <end position="211"/>
    </location>
    <ligand>
        <name>ATP</name>
        <dbReference type="ChEBI" id="CHEBI:30616"/>
    </ligand>
</feature>
<feature type="binding site" evidence="2">
    <location>
        <begin position="236"/>
        <end position="237"/>
    </location>
    <ligand>
        <name>ATP</name>
        <dbReference type="ChEBI" id="CHEBI:30616"/>
    </ligand>
</feature>
<protein>
    <submittedName>
        <fullName evidence="5">Fic/DOC family protein</fullName>
    </submittedName>
</protein>
<sequence length="457" mass="53495">MKNIKILENLDEIQLIDEQKKLIDTHRPFSTELENKIFQKLKLDWNYNSNAIEGNQLSYGETVAFLNFGLTAKGKPFKDHLDIKGHNEAIGFMLQLIKENRPLSESDIKDLHKIILIEPYFSKTVSPQGIEFEKEIKIGQYKTSPNHVKTVSGDIHYYTNPEDVAFEMNNLLEWYRNAEEERLHPVVMSAIFHHKFTAIHPFDDGNGRLARILSNFILLKHTYPVIVIKNRNKFQYYAALNIADNGIYEDLIKLFAENVRHSFGIIQKAINGENINEADDLDKEIELFVKESQINTAPILDFEKNKKEIIEYYIVNYFMYLLPKLNKIGELFQGSYLIYPPSKFLLSNYESFVKRYRSESIFVNNTLEVKLPIDFIDHIQKEFNFKLILKIIIKKKTIKYIAEHLNGVFDFIGNEEVDLIFNKTYTYDDKPDVIYNEVTASIINYTINFIKSKTNQD</sequence>
<keyword evidence="2" id="KW-0547">Nucleotide-binding</keyword>
<dbReference type="InterPro" id="IPR040198">
    <property type="entry name" value="Fido_containing"/>
</dbReference>
<accession>A0A1H7ZB85</accession>
<evidence type="ECO:0000313" key="6">
    <source>
        <dbReference type="Proteomes" id="UP000199450"/>
    </source>
</evidence>
<dbReference type="EMBL" id="FOBV01000004">
    <property type="protein sequence ID" value="SEM54757.1"/>
    <property type="molecule type" value="Genomic_DNA"/>
</dbReference>
<feature type="binding site" evidence="2">
    <location>
        <begin position="148"/>
        <end position="156"/>
    </location>
    <ligand>
        <name>ATP</name>
        <dbReference type="ChEBI" id="CHEBI:30616"/>
    </ligand>
</feature>
<dbReference type="PANTHER" id="PTHR13504:SF38">
    <property type="entry name" value="FIDO DOMAIN-CONTAINING PROTEIN"/>
    <property type="match status" value="1"/>
</dbReference>
<proteinExistence type="predicted"/>
<feature type="active site" evidence="1">
    <location>
        <position position="200"/>
    </location>
</feature>
<name>A0A1H7ZB85_9FLAO</name>
<feature type="domain" description="Fido" evidence="4">
    <location>
        <begin position="103"/>
        <end position="257"/>
    </location>
</feature>
<reference evidence="6" key="1">
    <citation type="submission" date="2016-10" db="EMBL/GenBank/DDBJ databases">
        <authorList>
            <person name="Varghese N."/>
            <person name="Submissions S."/>
        </authorList>
    </citation>
    <scope>NUCLEOTIDE SEQUENCE [LARGE SCALE GENOMIC DNA]</scope>
    <source>
        <strain evidence="6">DSM 17453</strain>
    </source>
</reference>
<dbReference type="STRING" id="295069.SAMN05421856_104111"/>
<feature type="site" description="Important for autoinhibition of adenylyltransferase activity" evidence="3">
    <location>
        <position position="53"/>
    </location>
</feature>
<dbReference type="Gene3D" id="1.10.3290.10">
    <property type="entry name" value="Fido-like domain"/>
    <property type="match status" value="1"/>
</dbReference>